<dbReference type="Gene3D" id="3.30.300.30">
    <property type="match status" value="1"/>
</dbReference>
<reference evidence="5" key="1">
    <citation type="submission" date="2017-09" db="EMBL/GenBank/DDBJ databases">
        <title>Contemporary evolution of a Lepidopteran species, Heliothis virescens, in response to modern agricultural practices.</title>
        <authorList>
            <person name="Fritz M.L."/>
            <person name="Deyonke A.M."/>
            <person name="Papanicolaou A."/>
            <person name="Micinski S."/>
            <person name="Westbrook J."/>
            <person name="Gould F."/>
        </authorList>
    </citation>
    <scope>NUCLEOTIDE SEQUENCE [LARGE SCALE GENOMIC DNA]</scope>
    <source>
        <strain evidence="5">HvINT-</strain>
        <tissue evidence="5">Whole body</tissue>
    </source>
</reference>
<accession>A0A2A4JCF3</accession>
<dbReference type="Pfam" id="PF13193">
    <property type="entry name" value="AMP-binding_C"/>
    <property type="match status" value="1"/>
</dbReference>
<name>A0A2A4JCF3_HELVI</name>
<evidence type="ECO:0000259" key="3">
    <source>
        <dbReference type="Pfam" id="PF00501"/>
    </source>
</evidence>
<dbReference type="Gene3D" id="3.40.50.12780">
    <property type="entry name" value="N-terminal domain of ligase-like"/>
    <property type="match status" value="1"/>
</dbReference>
<dbReference type="InterPro" id="IPR000873">
    <property type="entry name" value="AMP-dep_synth/lig_dom"/>
</dbReference>
<evidence type="ECO:0008006" key="6">
    <source>
        <dbReference type="Google" id="ProtNLM"/>
    </source>
</evidence>
<evidence type="ECO:0000259" key="4">
    <source>
        <dbReference type="Pfam" id="PF13193"/>
    </source>
</evidence>
<keyword evidence="2" id="KW-0576">Peroxisome</keyword>
<comment type="subcellular location">
    <subcellularLocation>
        <location evidence="1">Peroxisome</location>
    </subcellularLocation>
</comment>
<sequence>MEEFSFKNEILLNYFNEFSSRIVSETGISSDKYHFGKIVLQSLKDDPDFVMQIDGGTGESETNGSVLRKSIKCATAFKNLGLKIGDVMVLMAPSHLDLAVPFYAAMFLGITTAAIDRTLGVNDLKDTFNTNRPKIIFCQSEKVEDIQKATALLGLEPKIVTFDHHPDTITLSEIMEKHGENIAIEDFRAADFDPEEIVGYLVATSGTTGKPKAAIITHKNLASSGIYLCGFAKKIPPTRAKLLVAPLQWLSSLLSYIMSPYYKYTRIQTSHEMTADHTLELIQKYQPTFMIISPTKMTTLVKAAKKENVDLSSFEAIYIGGSAVPTKLIEELRGMVLPTAIVVDRHGLSEIGSTTFESANSPNGSSGKPYAHLQYKLVDLDSGEEINEPNRHGELWLKAPGDIKGYYNNPQANAEVLTEDKWFKTGDMMYRDEQWNFFFVERIKLLLKYRGRKISPVELEGVILQHPGVRDVAVTSIPDEECGDLPVACVVLLPGVEVTAQEIKDLVKEKLTEVKQLEGGVIFLNELPLTSSMKLHRRKLKEIAITQLKNQVAV</sequence>
<dbReference type="Pfam" id="PF00501">
    <property type="entry name" value="AMP-binding"/>
    <property type="match status" value="1"/>
</dbReference>
<dbReference type="GO" id="GO:0005777">
    <property type="term" value="C:peroxisome"/>
    <property type="evidence" value="ECO:0007669"/>
    <property type="project" value="UniProtKB-SubCell"/>
</dbReference>
<comment type="caution">
    <text evidence="5">The sequence shown here is derived from an EMBL/GenBank/DDBJ whole genome shotgun (WGS) entry which is preliminary data.</text>
</comment>
<dbReference type="SUPFAM" id="SSF56801">
    <property type="entry name" value="Acetyl-CoA synthetase-like"/>
    <property type="match status" value="1"/>
</dbReference>
<dbReference type="AlphaFoldDB" id="A0A2A4JCF3"/>
<protein>
    <recommendedName>
        <fullName evidence="6">Luciferin 4-monooxygenase</fullName>
    </recommendedName>
</protein>
<dbReference type="EMBL" id="NWSH01001893">
    <property type="protein sequence ID" value="PCG69777.1"/>
    <property type="molecule type" value="Genomic_DNA"/>
</dbReference>
<dbReference type="InterPro" id="IPR025110">
    <property type="entry name" value="AMP-bd_C"/>
</dbReference>
<dbReference type="InterPro" id="IPR042099">
    <property type="entry name" value="ANL_N_sf"/>
</dbReference>
<dbReference type="STRING" id="7102.A0A2A4JCF3"/>
<dbReference type="GO" id="GO:0004467">
    <property type="term" value="F:long-chain fatty acid-CoA ligase activity"/>
    <property type="evidence" value="ECO:0007669"/>
    <property type="project" value="TreeGrafter"/>
</dbReference>
<evidence type="ECO:0000256" key="1">
    <source>
        <dbReference type="ARBA" id="ARBA00004275"/>
    </source>
</evidence>
<dbReference type="GO" id="GO:0046949">
    <property type="term" value="P:fatty-acyl-CoA biosynthetic process"/>
    <property type="evidence" value="ECO:0007669"/>
    <property type="project" value="TreeGrafter"/>
</dbReference>
<dbReference type="InterPro" id="IPR045851">
    <property type="entry name" value="AMP-bd_C_sf"/>
</dbReference>
<dbReference type="PANTHER" id="PTHR24096:SF353">
    <property type="entry name" value="GH16244P-RELATED"/>
    <property type="match status" value="1"/>
</dbReference>
<dbReference type="PANTHER" id="PTHR24096">
    <property type="entry name" value="LONG-CHAIN-FATTY-ACID--COA LIGASE"/>
    <property type="match status" value="1"/>
</dbReference>
<gene>
    <name evidence="5" type="ORF">B5V51_3696</name>
</gene>
<proteinExistence type="predicted"/>
<organism evidence="5">
    <name type="scientific">Heliothis virescens</name>
    <name type="common">Tobacco budworm moth</name>
    <dbReference type="NCBI Taxonomy" id="7102"/>
    <lineage>
        <taxon>Eukaryota</taxon>
        <taxon>Metazoa</taxon>
        <taxon>Ecdysozoa</taxon>
        <taxon>Arthropoda</taxon>
        <taxon>Hexapoda</taxon>
        <taxon>Insecta</taxon>
        <taxon>Pterygota</taxon>
        <taxon>Neoptera</taxon>
        <taxon>Endopterygota</taxon>
        <taxon>Lepidoptera</taxon>
        <taxon>Glossata</taxon>
        <taxon>Ditrysia</taxon>
        <taxon>Noctuoidea</taxon>
        <taxon>Noctuidae</taxon>
        <taxon>Heliothinae</taxon>
        <taxon>Heliothis</taxon>
    </lineage>
</organism>
<feature type="domain" description="AMP-dependent synthetase/ligase" evidence="3">
    <location>
        <begin position="45"/>
        <end position="407"/>
    </location>
</feature>
<evidence type="ECO:0000256" key="2">
    <source>
        <dbReference type="ARBA" id="ARBA00023140"/>
    </source>
</evidence>
<feature type="domain" description="AMP-binding enzyme C-terminal" evidence="4">
    <location>
        <begin position="458"/>
        <end position="534"/>
    </location>
</feature>
<evidence type="ECO:0000313" key="5">
    <source>
        <dbReference type="EMBL" id="PCG69777.1"/>
    </source>
</evidence>